<dbReference type="EMBL" id="HG916854">
    <property type="protein sequence ID" value="CDM60941.1"/>
    <property type="molecule type" value="Genomic_DNA"/>
</dbReference>
<dbReference type="Gene3D" id="2.40.320.10">
    <property type="entry name" value="Hypothetical Protein Pfu-838710-001"/>
    <property type="match status" value="1"/>
</dbReference>
<keyword evidence="3" id="KW-1185">Reference proteome</keyword>
<dbReference type="InterPro" id="IPR012042">
    <property type="entry name" value="NeuTTM/CthTTM-like"/>
</dbReference>
<accession>W6S3Q1</accession>
<feature type="domain" description="CYTH" evidence="1">
    <location>
        <begin position="21"/>
        <end position="168"/>
    </location>
</feature>
<dbReference type="KEGG" id="rhl:LPU83_pLPU83c_0379"/>
<evidence type="ECO:0000313" key="2">
    <source>
        <dbReference type="EMBL" id="CDM60941.1"/>
    </source>
</evidence>
<dbReference type="HOGENOM" id="CLU_109545_1_1_5"/>
<dbReference type="PANTHER" id="PTHR40114">
    <property type="entry name" value="SLR0698 PROTEIN"/>
    <property type="match status" value="1"/>
</dbReference>
<dbReference type="InterPro" id="IPR023577">
    <property type="entry name" value="CYTH_domain"/>
</dbReference>
<dbReference type="PANTHER" id="PTHR40114:SF1">
    <property type="entry name" value="SLR0698 PROTEIN"/>
    <property type="match status" value="1"/>
</dbReference>
<keyword evidence="2" id="KW-0614">Plasmid</keyword>
<organism evidence="2 3">
    <name type="scientific">Rhizobium favelukesii</name>
    <dbReference type="NCBI Taxonomy" id="348824"/>
    <lineage>
        <taxon>Bacteria</taxon>
        <taxon>Pseudomonadati</taxon>
        <taxon>Pseudomonadota</taxon>
        <taxon>Alphaproteobacteria</taxon>
        <taxon>Hyphomicrobiales</taxon>
        <taxon>Rhizobiaceae</taxon>
        <taxon>Rhizobium/Agrobacterium group</taxon>
        <taxon>Rhizobium</taxon>
    </lineage>
</organism>
<dbReference type="Proteomes" id="UP000019443">
    <property type="component" value="Plasmid pLPU83c"/>
</dbReference>
<evidence type="ECO:0000259" key="1">
    <source>
        <dbReference type="PROSITE" id="PS51707"/>
    </source>
</evidence>
<dbReference type="CDD" id="cd07891">
    <property type="entry name" value="CYTH-like_CthTTM-like_1"/>
    <property type="match status" value="1"/>
</dbReference>
<dbReference type="AlphaFoldDB" id="W6S3Q1"/>
<dbReference type="SMART" id="SM01118">
    <property type="entry name" value="CYTH"/>
    <property type="match status" value="1"/>
</dbReference>
<dbReference type="PATRIC" id="fig|348824.6.peg.5103"/>
<gene>
    <name evidence="2" type="ORF">LPU83_pLPU83c_0379</name>
</gene>
<evidence type="ECO:0000313" key="3">
    <source>
        <dbReference type="Proteomes" id="UP000019443"/>
    </source>
</evidence>
<protein>
    <recommendedName>
        <fullName evidence="1">CYTH domain-containing protein</fullName>
    </recommendedName>
</protein>
<geneLocation type="plasmid" evidence="2 3">
    <name>pLPU83c</name>
</geneLocation>
<proteinExistence type="predicted"/>
<dbReference type="InterPro" id="IPR033469">
    <property type="entry name" value="CYTH-like_dom_sf"/>
</dbReference>
<dbReference type="Pfam" id="PF01928">
    <property type="entry name" value="CYTH"/>
    <property type="match status" value="1"/>
</dbReference>
<sequence length="195" mass="21615">MTTDEATPQAAKPFGTGAMKTIEIERKFLVRNDDWRASVTSSHEIRQGYLTRGRENSVRVRTVDGLSARLTVKFGKRGLSREEYEYDIPYAEAVELLSHAIGGIVEKTRYTVPHRGVVWEVDVFGGRHDGLTIGEIELNSEESNPSIPKWLSREVTGDKRYSNRSLATSTLAIALNAGSPATTTARQKPSGSYQD</sequence>
<name>W6S3Q1_9HYPH</name>
<dbReference type="PROSITE" id="PS51707">
    <property type="entry name" value="CYTH"/>
    <property type="match status" value="1"/>
</dbReference>
<reference evidence="2" key="1">
    <citation type="submission" date="2013-11" db="EMBL/GenBank/DDBJ databases">
        <title>Draft genome sequence of the broad-host-range Rhizobium sp. LPU83 strain, a member of the low-genetic diversity Oregon-like Rhizobium sp. group.</title>
        <authorList>
            <person name="Wibberg D."/>
            <person name="Puehler A."/>
            <person name="Schlueter A."/>
        </authorList>
    </citation>
    <scope>NUCLEOTIDE SEQUENCE [LARGE SCALE GENOMIC DNA]</scope>
    <source>
        <strain evidence="2">LPU83</strain>
        <plasmid evidence="2">pLPU83c</plasmid>
    </source>
</reference>
<dbReference type="SUPFAM" id="SSF55154">
    <property type="entry name" value="CYTH-like phosphatases"/>
    <property type="match status" value="1"/>
</dbReference>